<evidence type="ECO:0000313" key="3">
    <source>
        <dbReference type="EMBL" id="QXJ35278.1"/>
    </source>
</evidence>
<keyword evidence="1" id="KW-0812">Transmembrane</keyword>
<dbReference type="EMBL" id="CP077713">
    <property type="protein sequence ID" value="QXJ35278.1"/>
    <property type="molecule type" value="Genomic_DNA"/>
</dbReference>
<evidence type="ECO:0000313" key="5">
    <source>
        <dbReference type="Proteomes" id="UP000694036"/>
    </source>
</evidence>
<dbReference type="AlphaFoldDB" id="A0A8F5GXA7"/>
<dbReference type="EMBL" id="CP077715">
    <property type="protein sequence ID" value="QXJ32252.1"/>
    <property type="molecule type" value="Genomic_DNA"/>
</dbReference>
<proteinExistence type="predicted"/>
<keyword evidence="1" id="KW-0472">Membrane</keyword>
<keyword evidence="5" id="KW-1185">Reference proteome</keyword>
<protein>
    <submittedName>
        <fullName evidence="2">Uncharacterized protein</fullName>
    </submittedName>
</protein>
<reference evidence="2 5" key="1">
    <citation type="journal article" date="2021" name="Environ. Microbiol.">
        <title>New insights into the diversity and evolution of the archaeal mobilome from three complete genomes of Saccharolobus shibatae.</title>
        <authorList>
            <person name="Medvedeva S."/>
            <person name="Brandt D."/>
            <person name="Cvirkaite-Krupovic V."/>
            <person name="Liu Y."/>
            <person name="Severinov K."/>
            <person name="Ishino S."/>
            <person name="Ishino Y."/>
            <person name="Prangishvili D."/>
            <person name="Kalinowski J."/>
            <person name="Krupovic M."/>
        </authorList>
    </citation>
    <scope>NUCLEOTIDE SEQUENCE</scope>
    <source>
        <strain evidence="2">BEU9</strain>
        <strain evidence="3 5">S38A</strain>
    </source>
</reference>
<feature type="transmembrane region" description="Helical" evidence="1">
    <location>
        <begin position="57"/>
        <end position="77"/>
    </location>
</feature>
<dbReference type="Proteomes" id="UP000693941">
    <property type="component" value="Chromosome"/>
</dbReference>
<keyword evidence="1" id="KW-1133">Transmembrane helix</keyword>
<gene>
    <name evidence="2" type="ORF">J5U21_01903</name>
    <name evidence="3" type="ORF">J5U22_01825</name>
</gene>
<accession>A0A8F5GXA7</accession>
<name>A0A8F5GXA7_9CREN</name>
<evidence type="ECO:0000313" key="4">
    <source>
        <dbReference type="Proteomes" id="UP000693941"/>
    </source>
</evidence>
<dbReference type="GeneID" id="65560350"/>
<sequence>MIAVYEAVFYVVVLFYLRGVALPLLLVTYFYLLIHVVGGVLYVRNFLGKIYSNPNGLFYYGIYEFVEMLYLIVLLFIM</sequence>
<feature type="transmembrane region" description="Helical" evidence="1">
    <location>
        <begin position="7"/>
        <end position="37"/>
    </location>
</feature>
<dbReference type="Proteomes" id="UP000694036">
    <property type="component" value="Chromosome"/>
</dbReference>
<dbReference type="RefSeq" id="WP_218257899.1">
    <property type="nucleotide sequence ID" value="NZ_CP077713.1"/>
</dbReference>
<organism evidence="2 4">
    <name type="scientific">Saccharolobus shibatae</name>
    <dbReference type="NCBI Taxonomy" id="2286"/>
    <lineage>
        <taxon>Archaea</taxon>
        <taxon>Thermoproteota</taxon>
        <taxon>Thermoprotei</taxon>
        <taxon>Sulfolobales</taxon>
        <taxon>Sulfolobaceae</taxon>
        <taxon>Saccharolobus</taxon>
    </lineage>
</organism>
<evidence type="ECO:0000313" key="2">
    <source>
        <dbReference type="EMBL" id="QXJ32252.1"/>
    </source>
</evidence>
<evidence type="ECO:0000256" key="1">
    <source>
        <dbReference type="SAM" id="Phobius"/>
    </source>
</evidence>